<dbReference type="CDD" id="cd01767">
    <property type="entry name" value="UBX"/>
    <property type="match status" value="1"/>
</dbReference>
<dbReference type="InterPro" id="IPR006155">
    <property type="entry name" value="Josephin"/>
</dbReference>
<evidence type="ECO:0000256" key="3">
    <source>
        <dbReference type="ARBA" id="ARBA00012759"/>
    </source>
</evidence>
<keyword evidence="8" id="KW-0805">Transcription regulation</keyword>
<dbReference type="Gene3D" id="3.90.70.40">
    <property type="match status" value="1"/>
</dbReference>
<evidence type="ECO:0000256" key="12">
    <source>
        <dbReference type="PROSITE-ProRule" id="PRU00331"/>
    </source>
</evidence>
<keyword evidence="5" id="KW-0833">Ubl conjugation pathway</keyword>
<evidence type="ECO:0000256" key="6">
    <source>
        <dbReference type="ARBA" id="ARBA00022801"/>
    </source>
</evidence>
<dbReference type="SMART" id="SM01246">
    <property type="entry name" value="Josephin"/>
    <property type="match status" value="1"/>
</dbReference>
<keyword evidence="6 12" id="KW-0378">Hydrolase</keyword>
<dbReference type="InterPro" id="IPR033865">
    <property type="entry name" value="Ataxin-3"/>
</dbReference>
<dbReference type="SUPFAM" id="SSF54236">
    <property type="entry name" value="Ubiquitin-like"/>
    <property type="match status" value="1"/>
</dbReference>
<evidence type="ECO:0000256" key="4">
    <source>
        <dbReference type="ARBA" id="ARBA00022670"/>
    </source>
</evidence>
<evidence type="ECO:0000256" key="7">
    <source>
        <dbReference type="ARBA" id="ARBA00022807"/>
    </source>
</evidence>
<accession>A4S2F0</accession>
<feature type="active site" description="Nucleophile" evidence="11">
    <location>
        <position position="12"/>
    </location>
</feature>
<dbReference type="RefSeq" id="XP_001419521.1">
    <property type="nucleotide sequence ID" value="XM_001419484.1"/>
</dbReference>
<evidence type="ECO:0000313" key="16">
    <source>
        <dbReference type="Proteomes" id="UP000001568"/>
    </source>
</evidence>
<dbReference type="InterPro" id="IPR001012">
    <property type="entry name" value="UBX_dom"/>
</dbReference>
<dbReference type="GO" id="GO:0005634">
    <property type="term" value="C:nucleus"/>
    <property type="evidence" value="ECO:0007669"/>
    <property type="project" value="UniProtKB-SubCell"/>
</dbReference>
<sequence>MIYFERQTSRLCGVHAINALLQGPFFSASDLAAIARALDDEERSLLDQSSLRRSSGSHAERSENVGDDGNFSIQVLCKALDVFGLSARYASADEERGTDSAKELAFVCNLSEHWFALRRLGDAWWDLNSMHAAPKKIGTFYLDAFLNQLTAEGYSIFVVRDLAAAALPEMLGQNGEYGEWLTEEECLRLTSEAETAQASGRARLAAESAMKTLSDGPSRLVVDGGVASDVVDLTADRELQAALEASMEDYGKLDASGTDTDADLKAVLAASLEEIEGGDASIEAAIAASLRDEEAKMDVDVARFAEEPDAGDGIVSLAFRLPDGDRIARRFACASSIADVEKWLEVAKRLDMRSNCLALAFPPRALADASTSIRDAGITDREVLAVRPRP</sequence>
<evidence type="ECO:0000259" key="14">
    <source>
        <dbReference type="PROSITE" id="PS50957"/>
    </source>
</evidence>
<dbReference type="PROSITE" id="PS50033">
    <property type="entry name" value="UBX"/>
    <property type="match status" value="1"/>
</dbReference>
<dbReference type="STRING" id="436017.A4S2F0"/>
<comment type="subcellular location">
    <subcellularLocation>
        <location evidence="2">Nucleus</location>
    </subcellularLocation>
</comment>
<dbReference type="PANTHER" id="PTHR14159:SF0">
    <property type="entry name" value="ATAXIN-3-RELATED"/>
    <property type="match status" value="1"/>
</dbReference>
<keyword evidence="4" id="KW-0645">Protease</keyword>
<dbReference type="Pfam" id="PF02099">
    <property type="entry name" value="Josephin"/>
    <property type="match status" value="1"/>
</dbReference>
<dbReference type="eggNOG" id="KOG2935">
    <property type="taxonomic scope" value="Eukaryota"/>
</dbReference>
<feature type="active site" evidence="12">
    <location>
        <position position="113"/>
    </location>
</feature>
<name>A4S2F0_OSTLU</name>
<dbReference type="OMA" id="DQHWFAV"/>
<dbReference type="Gene3D" id="1.10.287.10">
    <property type="entry name" value="S15/NS1, RNA-binding"/>
    <property type="match status" value="1"/>
</dbReference>
<feature type="domain" description="UBX" evidence="13">
    <location>
        <begin position="310"/>
        <end position="386"/>
    </location>
</feature>
<evidence type="ECO:0000313" key="15">
    <source>
        <dbReference type="EMBL" id="ABO97814.1"/>
    </source>
</evidence>
<dbReference type="Gene3D" id="3.10.20.90">
    <property type="entry name" value="Phosphatidylinositol 3-kinase Catalytic Subunit, Chain A, domain 1"/>
    <property type="match status" value="1"/>
</dbReference>
<feature type="active site" description="Proton acceptor" evidence="11">
    <location>
        <position position="113"/>
    </location>
</feature>
<organism evidence="15 16">
    <name type="scientific">Ostreococcus lucimarinus (strain CCE9901)</name>
    <dbReference type="NCBI Taxonomy" id="436017"/>
    <lineage>
        <taxon>Eukaryota</taxon>
        <taxon>Viridiplantae</taxon>
        <taxon>Chlorophyta</taxon>
        <taxon>Mamiellophyceae</taxon>
        <taxon>Mamiellales</taxon>
        <taxon>Bathycoccaceae</taxon>
        <taxon>Ostreococcus</taxon>
    </lineage>
</organism>
<dbReference type="GeneID" id="5003673"/>
<keyword evidence="7" id="KW-0788">Thiol protease</keyword>
<dbReference type="Pfam" id="PF00789">
    <property type="entry name" value="UBX"/>
    <property type="match status" value="1"/>
</dbReference>
<keyword evidence="16" id="KW-1185">Reference proteome</keyword>
<dbReference type="GO" id="GO:0004843">
    <property type="term" value="F:cysteine-type deubiquitinase activity"/>
    <property type="evidence" value="ECO:0007669"/>
    <property type="project" value="UniProtKB-EC"/>
</dbReference>
<dbReference type="PANTHER" id="PTHR14159">
    <property type="entry name" value="ATAXIN-3-RELATED"/>
    <property type="match status" value="1"/>
</dbReference>
<feature type="active site" evidence="12">
    <location>
        <position position="12"/>
    </location>
</feature>
<dbReference type="Gramene" id="ABO97814">
    <property type="protein sequence ID" value="ABO97814"/>
    <property type="gene ID" value="OSTLU_33432"/>
</dbReference>
<dbReference type="PROSITE" id="PS50957">
    <property type="entry name" value="JOSEPHIN"/>
    <property type="match status" value="1"/>
</dbReference>
<keyword evidence="9" id="KW-0804">Transcription</keyword>
<feature type="domain" description="Josephin" evidence="14">
    <location>
        <begin position="1"/>
        <end position="174"/>
    </location>
</feature>
<dbReference type="HOGENOM" id="CLU_031228_0_3_1"/>
<dbReference type="OrthoDB" id="498556at2759"/>
<evidence type="ECO:0000256" key="2">
    <source>
        <dbReference type="ARBA" id="ARBA00004123"/>
    </source>
</evidence>
<dbReference type="PRINTS" id="PR01233">
    <property type="entry name" value="JOSEPHIN"/>
</dbReference>
<gene>
    <name evidence="15" type="ORF">OSTLU_33432</name>
</gene>
<evidence type="ECO:0000256" key="1">
    <source>
        <dbReference type="ARBA" id="ARBA00000707"/>
    </source>
</evidence>
<evidence type="ECO:0000256" key="9">
    <source>
        <dbReference type="ARBA" id="ARBA00023163"/>
    </source>
</evidence>
<dbReference type="InterPro" id="IPR029071">
    <property type="entry name" value="Ubiquitin-like_domsf"/>
</dbReference>
<feature type="active site" evidence="11 12">
    <location>
        <position position="128"/>
    </location>
</feature>
<keyword evidence="10" id="KW-0539">Nucleus</keyword>
<dbReference type="AlphaFoldDB" id="A4S2F0"/>
<reference evidence="15 16" key="1">
    <citation type="journal article" date="2007" name="Proc. Natl. Acad. Sci. U.S.A.">
        <title>The tiny eukaryote Ostreococcus provides genomic insights into the paradox of plankton speciation.</title>
        <authorList>
            <person name="Palenik B."/>
            <person name="Grimwood J."/>
            <person name="Aerts A."/>
            <person name="Rouze P."/>
            <person name="Salamov A."/>
            <person name="Putnam N."/>
            <person name="Dupont C."/>
            <person name="Jorgensen R."/>
            <person name="Derelle E."/>
            <person name="Rombauts S."/>
            <person name="Zhou K."/>
            <person name="Otillar R."/>
            <person name="Merchant S.S."/>
            <person name="Podell S."/>
            <person name="Gaasterland T."/>
            <person name="Napoli C."/>
            <person name="Gendler K."/>
            <person name="Manuell A."/>
            <person name="Tai V."/>
            <person name="Vallon O."/>
            <person name="Piganeau G."/>
            <person name="Jancek S."/>
            <person name="Heijde M."/>
            <person name="Jabbari K."/>
            <person name="Bowler C."/>
            <person name="Lohr M."/>
            <person name="Robbens S."/>
            <person name="Werner G."/>
            <person name="Dubchak I."/>
            <person name="Pazour G.J."/>
            <person name="Ren Q."/>
            <person name="Paulsen I."/>
            <person name="Delwiche C."/>
            <person name="Schmutz J."/>
            <person name="Rokhsar D."/>
            <person name="Van de Peer Y."/>
            <person name="Moreau H."/>
            <person name="Grigoriev I.V."/>
        </authorList>
    </citation>
    <scope>NUCLEOTIDE SEQUENCE [LARGE SCALE GENOMIC DNA]</scope>
    <source>
        <strain evidence="15 16">CCE9901</strain>
    </source>
</reference>
<dbReference type="KEGG" id="olu:OSTLU_33432"/>
<evidence type="ECO:0000256" key="10">
    <source>
        <dbReference type="ARBA" id="ARBA00023242"/>
    </source>
</evidence>
<dbReference type="GO" id="GO:0016579">
    <property type="term" value="P:protein deubiquitination"/>
    <property type="evidence" value="ECO:0007669"/>
    <property type="project" value="InterPro"/>
</dbReference>
<dbReference type="Proteomes" id="UP000001568">
    <property type="component" value="Chromosome 9"/>
</dbReference>
<evidence type="ECO:0000256" key="5">
    <source>
        <dbReference type="ARBA" id="ARBA00022786"/>
    </source>
</evidence>
<evidence type="ECO:0000256" key="11">
    <source>
        <dbReference type="PIRSR" id="PIRSR633865-1"/>
    </source>
</evidence>
<dbReference type="EMBL" id="CP000589">
    <property type="protein sequence ID" value="ABO97814.1"/>
    <property type="molecule type" value="Genomic_DNA"/>
</dbReference>
<evidence type="ECO:0000256" key="8">
    <source>
        <dbReference type="ARBA" id="ARBA00023015"/>
    </source>
</evidence>
<dbReference type="GO" id="GO:0006508">
    <property type="term" value="P:proteolysis"/>
    <property type="evidence" value="ECO:0007669"/>
    <property type="project" value="UniProtKB-KW"/>
</dbReference>
<evidence type="ECO:0000259" key="13">
    <source>
        <dbReference type="PROSITE" id="PS50033"/>
    </source>
</evidence>
<dbReference type="EC" id="3.4.19.12" evidence="3"/>
<proteinExistence type="predicted"/>
<comment type="catalytic activity">
    <reaction evidence="1">
        <text>Thiol-dependent hydrolysis of ester, thioester, amide, peptide and isopeptide bonds formed by the C-terminal Gly of ubiquitin (a 76-residue protein attached to proteins as an intracellular targeting signal).</text>
        <dbReference type="EC" id="3.4.19.12"/>
    </reaction>
</comment>
<protein>
    <recommendedName>
        <fullName evidence="3">ubiquitinyl hydrolase 1</fullName>
        <ecNumber evidence="3">3.4.19.12</ecNumber>
    </recommendedName>
</protein>